<reference evidence="2" key="2">
    <citation type="submission" date="2023-06" db="EMBL/GenBank/DDBJ databases">
        <authorList>
            <consortium name="Lawrence Berkeley National Laboratory"/>
            <person name="Haridas S."/>
            <person name="Hensen N."/>
            <person name="Bonometti L."/>
            <person name="Westerberg I."/>
            <person name="Brannstrom I.O."/>
            <person name="Guillou S."/>
            <person name="Cros-Aarteil S."/>
            <person name="Calhoun S."/>
            <person name="Kuo A."/>
            <person name="Mondo S."/>
            <person name="Pangilinan J."/>
            <person name="Riley R."/>
            <person name="LaButti K."/>
            <person name="Andreopoulos B."/>
            <person name="Lipzen A."/>
            <person name="Chen C."/>
            <person name="Yanf M."/>
            <person name="Daum C."/>
            <person name="Ng V."/>
            <person name="Clum A."/>
            <person name="Steindorff A."/>
            <person name="Ohm R."/>
            <person name="Martin F."/>
            <person name="Silar P."/>
            <person name="Natvig D."/>
            <person name="Lalanne C."/>
            <person name="Gautier V."/>
            <person name="Ament-velasquez S.L."/>
            <person name="Kruys A."/>
            <person name="Hutchinson M.I."/>
            <person name="Powell A.J."/>
            <person name="Barry K."/>
            <person name="Miller A.N."/>
            <person name="Grigoriev I.V."/>
            <person name="Debuchy R."/>
            <person name="Gladieux P."/>
            <person name="Thoren M.H."/>
            <person name="Johannesson H."/>
        </authorList>
    </citation>
    <scope>NUCLEOTIDE SEQUENCE</scope>
    <source>
        <strain evidence="2">CBS 232.78</strain>
    </source>
</reference>
<accession>A0AAE0N3Y8</accession>
<reference evidence="2" key="1">
    <citation type="journal article" date="2023" name="Mol. Phylogenet. Evol.">
        <title>Genome-scale phylogeny and comparative genomics of the fungal order Sordariales.</title>
        <authorList>
            <person name="Hensen N."/>
            <person name="Bonometti L."/>
            <person name="Westerberg I."/>
            <person name="Brannstrom I.O."/>
            <person name="Guillou S."/>
            <person name="Cros-Aarteil S."/>
            <person name="Calhoun S."/>
            <person name="Haridas S."/>
            <person name="Kuo A."/>
            <person name="Mondo S."/>
            <person name="Pangilinan J."/>
            <person name="Riley R."/>
            <person name="LaButti K."/>
            <person name="Andreopoulos B."/>
            <person name="Lipzen A."/>
            <person name="Chen C."/>
            <person name="Yan M."/>
            <person name="Daum C."/>
            <person name="Ng V."/>
            <person name="Clum A."/>
            <person name="Steindorff A."/>
            <person name="Ohm R.A."/>
            <person name="Martin F."/>
            <person name="Silar P."/>
            <person name="Natvig D.O."/>
            <person name="Lalanne C."/>
            <person name="Gautier V."/>
            <person name="Ament-Velasquez S.L."/>
            <person name="Kruys A."/>
            <person name="Hutchinson M.I."/>
            <person name="Powell A.J."/>
            <person name="Barry K."/>
            <person name="Miller A.N."/>
            <person name="Grigoriev I.V."/>
            <person name="Debuchy R."/>
            <person name="Gladieux P."/>
            <person name="Hiltunen Thoren M."/>
            <person name="Johannesson H."/>
        </authorList>
    </citation>
    <scope>NUCLEOTIDE SEQUENCE</scope>
    <source>
        <strain evidence="2">CBS 232.78</strain>
    </source>
</reference>
<dbReference type="EMBL" id="JAULSW010000009">
    <property type="protein sequence ID" value="KAK3369897.1"/>
    <property type="molecule type" value="Genomic_DNA"/>
</dbReference>
<keyword evidence="3" id="KW-1185">Reference proteome</keyword>
<comment type="caution">
    <text evidence="2">The sequence shown here is derived from an EMBL/GenBank/DDBJ whole genome shotgun (WGS) entry which is preliminary data.</text>
</comment>
<dbReference type="Proteomes" id="UP001285441">
    <property type="component" value="Unassembled WGS sequence"/>
</dbReference>
<protein>
    <submittedName>
        <fullName evidence="2">Uncharacterized protein</fullName>
    </submittedName>
</protein>
<evidence type="ECO:0000313" key="2">
    <source>
        <dbReference type="EMBL" id="KAK3369897.1"/>
    </source>
</evidence>
<organism evidence="2 3">
    <name type="scientific">Podospora didyma</name>
    <dbReference type="NCBI Taxonomy" id="330526"/>
    <lineage>
        <taxon>Eukaryota</taxon>
        <taxon>Fungi</taxon>
        <taxon>Dikarya</taxon>
        <taxon>Ascomycota</taxon>
        <taxon>Pezizomycotina</taxon>
        <taxon>Sordariomycetes</taxon>
        <taxon>Sordariomycetidae</taxon>
        <taxon>Sordariales</taxon>
        <taxon>Podosporaceae</taxon>
        <taxon>Podospora</taxon>
    </lineage>
</organism>
<dbReference type="AlphaFoldDB" id="A0AAE0N3Y8"/>
<sequence>MKLSIIAILASIALTHGFKFETKPADGDYVIEKDASGKEVATFVGALNTTEAANVGPMDTKSTIRGRGNLVARDQVGCTERIMNSGDTNAAVNSLKNYCGNGRSYYNAKMAFVSGGILAYTCDYRGGQLCYASEAAFAYQLITNSCGGYKSGCNL</sequence>
<proteinExistence type="predicted"/>
<name>A0AAE0N3Y8_9PEZI</name>
<evidence type="ECO:0000313" key="3">
    <source>
        <dbReference type="Proteomes" id="UP001285441"/>
    </source>
</evidence>
<keyword evidence="1" id="KW-0732">Signal</keyword>
<gene>
    <name evidence="2" type="ORF">B0H63DRAFT_527663</name>
</gene>
<evidence type="ECO:0000256" key="1">
    <source>
        <dbReference type="SAM" id="SignalP"/>
    </source>
</evidence>
<feature type="signal peptide" evidence="1">
    <location>
        <begin position="1"/>
        <end position="17"/>
    </location>
</feature>
<feature type="chain" id="PRO_5042005710" evidence="1">
    <location>
        <begin position="18"/>
        <end position="155"/>
    </location>
</feature>